<dbReference type="InterPro" id="IPR010280">
    <property type="entry name" value="U5_MeTrfase_fam"/>
</dbReference>
<organism evidence="5">
    <name type="scientific">hydrothermal vent metagenome</name>
    <dbReference type="NCBI Taxonomy" id="652676"/>
    <lineage>
        <taxon>unclassified sequences</taxon>
        <taxon>metagenomes</taxon>
        <taxon>ecological metagenomes</taxon>
    </lineage>
</organism>
<sequence length="370" mass="42631">MDCKHFGECGACIVYENGYAGQLKDKLDLNKERFSSFYNGEISVFESPDQHYRSRSEFKLWHDGDEIRYAMNNATKDGVVFVEECPQVNEYISDLMPKLLMSIKEHEIGFKLFGIDFLSSSSGEIVISMLYHRRLDDTWEEKAKEIAQDLGIYIIGRSRKQKVIIGQDYITETLSIKKRDYKFHHIENSFTQPNARVNEDMVTWAIEQYSSSSGDLLELYCGAGNFTIPFAAIFEKILATEISKPSINAAKANMKLNDVENIEFVRMAVEEFVDALDGGREYRRMKEIDMNKYNIDSIFVDPPRSGMDTDSCNFISRYEHIVYISCNPESLVRDLDILTQTHTVMDMALFDQFPYTHHVEMGVKLLKKGS</sequence>
<evidence type="ECO:0000256" key="2">
    <source>
        <dbReference type="ARBA" id="ARBA00022679"/>
    </source>
</evidence>
<dbReference type="PANTHER" id="PTHR47790:SF2">
    <property type="entry name" value="TRNA_TMRNA (URACIL-C(5))-METHYLTRANSFERASE"/>
    <property type="match status" value="1"/>
</dbReference>
<evidence type="ECO:0000256" key="3">
    <source>
        <dbReference type="ARBA" id="ARBA00022691"/>
    </source>
</evidence>
<dbReference type="Pfam" id="PF05958">
    <property type="entry name" value="tRNA_U5-meth_tr"/>
    <property type="match status" value="1"/>
</dbReference>
<dbReference type="SUPFAM" id="SSF53335">
    <property type="entry name" value="S-adenosyl-L-methionine-dependent methyltransferases"/>
    <property type="match status" value="1"/>
</dbReference>
<dbReference type="InterPro" id="IPR030391">
    <property type="entry name" value="MeTrfase_TrmA_CS"/>
</dbReference>
<dbReference type="FunFam" id="3.40.50.150:FF:000012">
    <property type="entry name" value="tRNA/tmRNA (uracil-C(5))-methyltransferase"/>
    <property type="match status" value="1"/>
</dbReference>
<dbReference type="PROSITE" id="PS51687">
    <property type="entry name" value="SAM_MT_RNA_M5U"/>
    <property type="match status" value="1"/>
</dbReference>
<dbReference type="PANTHER" id="PTHR47790">
    <property type="entry name" value="TRNA/TMRNA (URACIL-C(5))-METHYLTRANSFERASE"/>
    <property type="match status" value="1"/>
</dbReference>
<dbReference type="GO" id="GO:0019843">
    <property type="term" value="F:rRNA binding"/>
    <property type="evidence" value="ECO:0007669"/>
    <property type="project" value="TreeGrafter"/>
</dbReference>
<evidence type="ECO:0000313" key="5">
    <source>
        <dbReference type="EMBL" id="SFV69564.1"/>
    </source>
</evidence>
<keyword evidence="1 5" id="KW-0489">Methyltransferase</keyword>
<dbReference type="Gene3D" id="3.40.50.150">
    <property type="entry name" value="Vaccinia Virus protein VP39"/>
    <property type="match status" value="1"/>
</dbReference>
<proteinExistence type="inferred from homology"/>
<dbReference type="GO" id="GO:0009451">
    <property type="term" value="P:RNA modification"/>
    <property type="evidence" value="ECO:0007669"/>
    <property type="project" value="UniProtKB-ARBA"/>
</dbReference>
<dbReference type="GO" id="GO:0032259">
    <property type="term" value="P:methylation"/>
    <property type="evidence" value="ECO:0007669"/>
    <property type="project" value="UniProtKB-KW"/>
</dbReference>
<dbReference type="EMBL" id="FPHF01000114">
    <property type="protein sequence ID" value="SFV69564.1"/>
    <property type="molecule type" value="Genomic_DNA"/>
</dbReference>
<reference evidence="5" key="1">
    <citation type="submission" date="2016-10" db="EMBL/GenBank/DDBJ databases">
        <authorList>
            <person name="de Groot N.N."/>
        </authorList>
    </citation>
    <scope>NUCLEOTIDE SEQUENCE</scope>
</reference>
<keyword evidence="2 5" id="KW-0808">Transferase</keyword>
<dbReference type="EC" id="2.1.1.35" evidence="5"/>
<dbReference type="GO" id="GO:0030697">
    <property type="term" value="F:tRNA (uracil(54)-C5)-methyltransferase activity, S-adenosyl methionine-dependent"/>
    <property type="evidence" value="ECO:0007669"/>
    <property type="project" value="UniProtKB-EC"/>
</dbReference>
<dbReference type="PROSITE" id="PS01230">
    <property type="entry name" value="TRMA_1"/>
    <property type="match status" value="1"/>
</dbReference>
<dbReference type="PROSITE" id="PS01231">
    <property type="entry name" value="TRMA_2"/>
    <property type="match status" value="1"/>
</dbReference>
<evidence type="ECO:0000256" key="4">
    <source>
        <dbReference type="ARBA" id="ARBA00022694"/>
    </source>
</evidence>
<dbReference type="GO" id="GO:0000049">
    <property type="term" value="F:tRNA binding"/>
    <property type="evidence" value="ECO:0007669"/>
    <property type="project" value="TreeGrafter"/>
</dbReference>
<protein>
    <submittedName>
        <fullName evidence="5">tRNA (Uracil54-C5-)-methyltransferase</fullName>
        <ecNumber evidence="5">2.1.1.35</ecNumber>
    </submittedName>
</protein>
<dbReference type="Gene3D" id="2.40.50.1070">
    <property type="match status" value="1"/>
</dbReference>
<evidence type="ECO:0000256" key="1">
    <source>
        <dbReference type="ARBA" id="ARBA00022603"/>
    </source>
</evidence>
<gene>
    <name evidence="5" type="ORF">MNB_SM-4-868</name>
</gene>
<dbReference type="InterPro" id="IPR030390">
    <property type="entry name" value="MeTrfase_TrmA_AS"/>
</dbReference>
<dbReference type="GO" id="GO:0008033">
    <property type="term" value="P:tRNA processing"/>
    <property type="evidence" value="ECO:0007669"/>
    <property type="project" value="UniProtKB-KW"/>
</dbReference>
<accession>A0A1W1CUS8</accession>
<dbReference type="NCBIfam" id="TIGR02143">
    <property type="entry name" value="trmA_only"/>
    <property type="match status" value="1"/>
</dbReference>
<dbReference type="HAMAP" id="MF_01011">
    <property type="entry name" value="RNA_methyltr_TrmA"/>
    <property type="match status" value="1"/>
</dbReference>
<dbReference type="InterPro" id="IPR029063">
    <property type="entry name" value="SAM-dependent_MTases_sf"/>
</dbReference>
<name>A0A1W1CUS8_9ZZZZ</name>
<keyword evidence="3" id="KW-0949">S-adenosyl-L-methionine</keyword>
<keyword evidence="4" id="KW-0819">tRNA processing</keyword>
<dbReference type="CDD" id="cd02440">
    <property type="entry name" value="AdoMet_MTases"/>
    <property type="match status" value="1"/>
</dbReference>
<dbReference type="AlphaFoldDB" id="A0A1W1CUS8"/>
<dbReference type="InterPro" id="IPR011869">
    <property type="entry name" value="TrmA_MeTrfase"/>
</dbReference>
<dbReference type="GO" id="GO:0005829">
    <property type="term" value="C:cytosol"/>
    <property type="evidence" value="ECO:0007669"/>
    <property type="project" value="TreeGrafter"/>
</dbReference>